<evidence type="ECO:0000256" key="4">
    <source>
        <dbReference type="PROSITE-ProRule" id="PRU00335"/>
    </source>
</evidence>
<evidence type="ECO:0000256" key="1">
    <source>
        <dbReference type="ARBA" id="ARBA00023015"/>
    </source>
</evidence>
<protein>
    <submittedName>
        <fullName evidence="6">TetR/AcrR family transcriptional regulator</fullName>
    </submittedName>
</protein>
<dbReference type="PROSITE" id="PS50977">
    <property type="entry name" value="HTH_TETR_2"/>
    <property type="match status" value="1"/>
</dbReference>
<dbReference type="InterPro" id="IPR023772">
    <property type="entry name" value="DNA-bd_HTH_TetR-type_CS"/>
</dbReference>
<dbReference type="SUPFAM" id="SSF46689">
    <property type="entry name" value="Homeodomain-like"/>
    <property type="match status" value="1"/>
</dbReference>
<dbReference type="PRINTS" id="PR00455">
    <property type="entry name" value="HTHTETR"/>
</dbReference>
<organism evidence="6 7">
    <name type="scientific">Pseudomonas germanica</name>
    <dbReference type="NCBI Taxonomy" id="2815720"/>
    <lineage>
        <taxon>Bacteria</taxon>
        <taxon>Pseudomonadati</taxon>
        <taxon>Pseudomonadota</taxon>
        <taxon>Gammaproteobacteria</taxon>
        <taxon>Pseudomonadales</taxon>
        <taxon>Pseudomonadaceae</taxon>
        <taxon>Pseudomonas</taxon>
    </lineage>
</organism>
<dbReference type="Proteomes" id="UP000824588">
    <property type="component" value="Chromosome"/>
</dbReference>
<keyword evidence="1" id="KW-0805">Transcription regulation</keyword>
<keyword evidence="7" id="KW-1185">Reference proteome</keyword>
<dbReference type="PANTHER" id="PTHR30055:SF234">
    <property type="entry name" value="HTH-TYPE TRANSCRIPTIONAL REGULATOR BETI"/>
    <property type="match status" value="1"/>
</dbReference>
<proteinExistence type="predicted"/>
<dbReference type="InterPro" id="IPR050109">
    <property type="entry name" value="HTH-type_TetR-like_transc_reg"/>
</dbReference>
<feature type="domain" description="HTH tetR-type" evidence="5">
    <location>
        <begin position="10"/>
        <end position="70"/>
    </location>
</feature>
<dbReference type="InterPro" id="IPR009057">
    <property type="entry name" value="Homeodomain-like_sf"/>
</dbReference>
<dbReference type="PANTHER" id="PTHR30055">
    <property type="entry name" value="HTH-TYPE TRANSCRIPTIONAL REGULATOR RUTR"/>
    <property type="match status" value="1"/>
</dbReference>
<evidence type="ECO:0000313" key="6">
    <source>
        <dbReference type="EMBL" id="QYY80496.1"/>
    </source>
</evidence>
<dbReference type="Pfam" id="PF00440">
    <property type="entry name" value="TetR_N"/>
    <property type="match status" value="1"/>
</dbReference>
<dbReference type="InterPro" id="IPR001647">
    <property type="entry name" value="HTH_TetR"/>
</dbReference>
<dbReference type="RefSeq" id="WP_220556749.1">
    <property type="nucleotide sequence ID" value="NZ_CP071586.1"/>
</dbReference>
<dbReference type="EMBL" id="CP071586">
    <property type="protein sequence ID" value="QYY80496.1"/>
    <property type="molecule type" value="Genomic_DNA"/>
</dbReference>
<sequence length="198" mass="21787">MAGLRELHKESRRKAICSSALKLFAVHGYAGTTVGAIAADAKVSPATVFNYFKTKSDILLEVIDAADQQAFVQIGNKKALWDDPVTALVEVDRLIALYECEVLPVNVWREVLPAWSISPPLQLTKLNEKIISLIIEVLVSLKEKNLINQGTDVVFVAGVLNSYAISRFRSEVQSGDFCIDTRVAHMTAVVKLVIHGIR</sequence>
<evidence type="ECO:0000256" key="2">
    <source>
        <dbReference type="ARBA" id="ARBA00023125"/>
    </source>
</evidence>
<dbReference type="Gene3D" id="1.10.357.10">
    <property type="entry name" value="Tetracycline Repressor, domain 2"/>
    <property type="match status" value="1"/>
</dbReference>
<reference evidence="6 7" key="1">
    <citation type="journal article" date="2022" name="Int. J. Syst. Evol. Microbiol.">
        <title>Pseudomonas germanica sp. nov., isolated from Iris germanica rhizomes.</title>
        <authorList>
            <person name="Atanasov K.E."/>
            <person name="Galbis D.M."/>
            <person name="Gallego J."/>
            <person name="Serpico A."/>
            <person name="Bosch M."/>
            <person name="Altabella T."/>
            <person name="Ferrer A."/>
        </authorList>
    </citation>
    <scope>NUCLEOTIDE SEQUENCE [LARGE SCALE GENOMIC DNA]</scope>
    <source>
        <strain evidence="6 7">FIT28</strain>
    </source>
</reference>
<feature type="DNA-binding region" description="H-T-H motif" evidence="4">
    <location>
        <begin position="33"/>
        <end position="52"/>
    </location>
</feature>
<evidence type="ECO:0000256" key="3">
    <source>
        <dbReference type="ARBA" id="ARBA00023163"/>
    </source>
</evidence>
<dbReference type="PROSITE" id="PS01081">
    <property type="entry name" value="HTH_TETR_1"/>
    <property type="match status" value="1"/>
</dbReference>
<keyword evidence="2 4" id="KW-0238">DNA-binding</keyword>
<accession>A0ABX8YKL8</accession>
<keyword evidence="3" id="KW-0804">Transcription</keyword>
<evidence type="ECO:0000259" key="5">
    <source>
        <dbReference type="PROSITE" id="PS50977"/>
    </source>
</evidence>
<name>A0ABX8YKL8_9PSED</name>
<evidence type="ECO:0000313" key="7">
    <source>
        <dbReference type="Proteomes" id="UP000824588"/>
    </source>
</evidence>
<gene>
    <name evidence="6" type="ORF">J0G10_22555</name>
</gene>